<sequence>MMIPIKKALKLLFRYNKIVMSLIRKSTVEAPMLKRRVNNKNKTINISKWSVEYSDLTSKVDSIKALCPAFFVQDNDSVMNLDLLQEQNVVHVLLYSAVMIQWPSLDPTVLYSVDDINNGTVFDKYAINRIRSNLKILSKNNCINFLTNRNIDYEIKTLTRTLALYFYIRACGGSITLNLDLLKGGEYEWKICKIFQKNGELEGFLRNIYHTSICKEVYRNIIRAEDENDFEAKLKELFDYVIENSYYAHLPRGLYGLTAIGRKIFISSKYMEKKEEIKVEEEEDEEEEEEEDEEEEEENKEDEEEEEEEEDSDNSSEYKFGFGPSLIILLHEIAHLSSRFWERQNSYFIITPKKFKSPSDPENSYGEIGNYLESLLFGDRLQALYSGGEDILLDIENWNLPIGEFQAEFLNMQELSKRSGSKACILSRGNEIANCVKFGRCGMSYWISRS</sequence>
<proteinExistence type="predicted"/>
<comment type="caution">
    <text evidence="2">The sequence shown here is derived from an EMBL/GenBank/DDBJ whole genome shotgun (WGS) entry which is preliminary data.</text>
</comment>
<organism evidence="2 3">
    <name type="scientific">Blepharisma stoltei</name>
    <dbReference type="NCBI Taxonomy" id="1481888"/>
    <lineage>
        <taxon>Eukaryota</taxon>
        <taxon>Sar</taxon>
        <taxon>Alveolata</taxon>
        <taxon>Ciliophora</taxon>
        <taxon>Postciliodesmatophora</taxon>
        <taxon>Heterotrichea</taxon>
        <taxon>Heterotrichida</taxon>
        <taxon>Blepharismidae</taxon>
        <taxon>Blepharisma</taxon>
    </lineage>
</organism>
<keyword evidence="3" id="KW-1185">Reference proteome</keyword>
<accession>A0AAU9IJ08</accession>
<protein>
    <submittedName>
        <fullName evidence="2">Uncharacterized protein</fullName>
    </submittedName>
</protein>
<gene>
    <name evidence="2" type="ORF">BSTOLATCC_MIC5029</name>
</gene>
<dbReference type="EMBL" id="CAJZBQ010000005">
    <property type="protein sequence ID" value="CAG9311769.1"/>
    <property type="molecule type" value="Genomic_DNA"/>
</dbReference>
<feature type="region of interest" description="Disordered" evidence="1">
    <location>
        <begin position="276"/>
        <end position="318"/>
    </location>
</feature>
<evidence type="ECO:0000313" key="3">
    <source>
        <dbReference type="Proteomes" id="UP001162131"/>
    </source>
</evidence>
<feature type="compositionally biased region" description="Acidic residues" evidence="1">
    <location>
        <begin position="278"/>
        <end position="314"/>
    </location>
</feature>
<dbReference type="AlphaFoldDB" id="A0AAU9IJ08"/>
<dbReference type="Gene3D" id="3.30.70.2850">
    <property type="match status" value="1"/>
</dbReference>
<dbReference type="Proteomes" id="UP001162131">
    <property type="component" value="Unassembled WGS sequence"/>
</dbReference>
<reference evidence="2" key="1">
    <citation type="submission" date="2021-09" db="EMBL/GenBank/DDBJ databases">
        <authorList>
            <consortium name="AG Swart"/>
            <person name="Singh M."/>
            <person name="Singh A."/>
            <person name="Seah K."/>
            <person name="Emmerich C."/>
        </authorList>
    </citation>
    <scope>NUCLEOTIDE SEQUENCE</scope>
    <source>
        <strain evidence="2">ATCC30299</strain>
    </source>
</reference>
<evidence type="ECO:0000256" key="1">
    <source>
        <dbReference type="SAM" id="MobiDB-lite"/>
    </source>
</evidence>
<evidence type="ECO:0000313" key="2">
    <source>
        <dbReference type="EMBL" id="CAG9311769.1"/>
    </source>
</evidence>
<name>A0AAU9IJ08_9CILI</name>